<dbReference type="RefSeq" id="WP_379760118.1">
    <property type="nucleotide sequence ID" value="NZ_JBHRSQ010000017.1"/>
</dbReference>
<dbReference type="Proteomes" id="UP001595386">
    <property type="component" value="Unassembled WGS sequence"/>
</dbReference>
<evidence type="ECO:0000313" key="1">
    <source>
        <dbReference type="EMBL" id="MFC2992950.1"/>
    </source>
</evidence>
<proteinExistence type="predicted"/>
<sequence>MVEIEMMPEPNGTWIMVCPCGQAERRGLGLRAWRKFKPTILPNHRYRVCCTACGRCMEHRLIYGITRSTK</sequence>
<protein>
    <submittedName>
        <fullName evidence="1">Uncharacterized protein</fullName>
    </submittedName>
</protein>
<evidence type="ECO:0000313" key="2">
    <source>
        <dbReference type="Proteomes" id="UP001595386"/>
    </source>
</evidence>
<organism evidence="1 2">
    <name type="scientific">Halomonas tibetensis</name>
    <dbReference type="NCBI Taxonomy" id="2259590"/>
    <lineage>
        <taxon>Bacteria</taxon>
        <taxon>Pseudomonadati</taxon>
        <taxon>Pseudomonadota</taxon>
        <taxon>Gammaproteobacteria</taxon>
        <taxon>Oceanospirillales</taxon>
        <taxon>Halomonadaceae</taxon>
        <taxon>Halomonas</taxon>
    </lineage>
</organism>
<name>A0ABV7B9S6_9GAMM</name>
<keyword evidence="2" id="KW-1185">Reference proteome</keyword>
<reference evidence="2" key="1">
    <citation type="journal article" date="2019" name="Int. J. Syst. Evol. Microbiol.">
        <title>The Global Catalogue of Microorganisms (GCM) 10K type strain sequencing project: providing services to taxonomists for standard genome sequencing and annotation.</title>
        <authorList>
            <consortium name="The Broad Institute Genomics Platform"/>
            <consortium name="The Broad Institute Genome Sequencing Center for Infectious Disease"/>
            <person name="Wu L."/>
            <person name="Ma J."/>
        </authorList>
    </citation>
    <scope>NUCLEOTIDE SEQUENCE [LARGE SCALE GENOMIC DNA]</scope>
    <source>
        <strain evidence="2">KCTC 52660</strain>
    </source>
</reference>
<gene>
    <name evidence="1" type="ORF">ACFODV_12985</name>
</gene>
<dbReference type="EMBL" id="JBHRSQ010000017">
    <property type="protein sequence ID" value="MFC2992950.1"/>
    <property type="molecule type" value="Genomic_DNA"/>
</dbReference>
<comment type="caution">
    <text evidence="1">The sequence shown here is derived from an EMBL/GenBank/DDBJ whole genome shotgun (WGS) entry which is preliminary data.</text>
</comment>
<accession>A0ABV7B9S6</accession>